<name>A0ABT1XD14_9PROT</name>
<dbReference type="Gene3D" id="3.30.450.20">
    <property type="entry name" value="PAS domain"/>
    <property type="match status" value="2"/>
</dbReference>
<feature type="domain" description="PAC" evidence="8">
    <location>
        <begin position="229"/>
        <end position="281"/>
    </location>
</feature>
<dbReference type="Proteomes" id="UP001524642">
    <property type="component" value="Unassembled WGS sequence"/>
</dbReference>
<dbReference type="PROSITE" id="PS50110">
    <property type="entry name" value="RESPONSE_REGULATORY"/>
    <property type="match status" value="1"/>
</dbReference>
<dbReference type="Gene3D" id="3.40.50.2300">
    <property type="match status" value="1"/>
</dbReference>
<dbReference type="PANTHER" id="PTHR44591:SF3">
    <property type="entry name" value="RESPONSE REGULATORY DOMAIN-CONTAINING PROTEIN"/>
    <property type="match status" value="1"/>
</dbReference>
<keyword evidence="1 4" id="KW-0597">Phosphoprotein</keyword>
<protein>
    <submittedName>
        <fullName evidence="9">Response regulator</fullName>
    </submittedName>
</protein>
<evidence type="ECO:0000256" key="4">
    <source>
        <dbReference type="PROSITE-ProRule" id="PRU00169"/>
    </source>
</evidence>
<dbReference type="Gene3D" id="2.10.70.100">
    <property type="match status" value="1"/>
</dbReference>
<evidence type="ECO:0000256" key="1">
    <source>
        <dbReference type="ARBA" id="ARBA00022553"/>
    </source>
</evidence>
<dbReference type="Pfam" id="PF08448">
    <property type="entry name" value="PAS_4"/>
    <property type="match status" value="1"/>
</dbReference>
<dbReference type="Pfam" id="PF01590">
    <property type="entry name" value="GAF"/>
    <property type="match status" value="1"/>
</dbReference>
<gene>
    <name evidence="9" type="ORF">NRP21_25055</name>
</gene>
<feature type="domain" description="PAC" evidence="8">
    <location>
        <begin position="527"/>
        <end position="580"/>
    </location>
</feature>
<evidence type="ECO:0000259" key="7">
    <source>
        <dbReference type="PROSITE" id="PS50112"/>
    </source>
</evidence>
<dbReference type="PROSITE" id="PS50113">
    <property type="entry name" value="PAC"/>
    <property type="match status" value="2"/>
</dbReference>
<keyword evidence="5" id="KW-0175">Coiled coil</keyword>
<feature type="domain" description="PAS" evidence="7">
    <location>
        <begin position="156"/>
        <end position="201"/>
    </location>
</feature>
<evidence type="ECO:0000256" key="3">
    <source>
        <dbReference type="ARBA" id="ARBA00022777"/>
    </source>
</evidence>
<dbReference type="SUPFAM" id="SSF55785">
    <property type="entry name" value="PYP-like sensor domain (PAS domain)"/>
    <property type="match status" value="2"/>
</dbReference>
<dbReference type="InterPro" id="IPR000014">
    <property type="entry name" value="PAS"/>
</dbReference>
<dbReference type="SMART" id="SM00065">
    <property type="entry name" value="GAF"/>
    <property type="match status" value="1"/>
</dbReference>
<dbReference type="CDD" id="cd00130">
    <property type="entry name" value="PAS"/>
    <property type="match status" value="2"/>
</dbReference>
<dbReference type="InterPro" id="IPR035965">
    <property type="entry name" value="PAS-like_dom_sf"/>
</dbReference>
<dbReference type="SUPFAM" id="SSF55781">
    <property type="entry name" value="GAF domain-like"/>
    <property type="match status" value="1"/>
</dbReference>
<dbReference type="NCBIfam" id="TIGR00229">
    <property type="entry name" value="sensory_box"/>
    <property type="match status" value="1"/>
</dbReference>
<proteinExistence type="predicted"/>
<evidence type="ECO:0000256" key="5">
    <source>
        <dbReference type="SAM" id="Coils"/>
    </source>
</evidence>
<accession>A0ABT1XD14</accession>
<feature type="modified residue" description="4-aspartylphosphate" evidence="4">
    <location>
        <position position="55"/>
    </location>
</feature>
<dbReference type="InterPro" id="IPR013656">
    <property type="entry name" value="PAS_4"/>
</dbReference>
<dbReference type="InterPro" id="IPR011006">
    <property type="entry name" value="CheY-like_superfamily"/>
</dbReference>
<evidence type="ECO:0000313" key="10">
    <source>
        <dbReference type="Proteomes" id="UP001524642"/>
    </source>
</evidence>
<dbReference type="Pfam" id="PF08447">
    <property type="entry name" value="PAS_3"/>
    <property type="match status" value="1"/>
</dbReference>
<dbReference type="InterPro" id="IPR001789">
    <property type="entry name" value="Sig_transdc_resp-reg_receiver"/>
</dbReference>
<dbReference type="RefSeq" id="WP_257718976.1">
    <property type="nucleotide sequence ID" value="NZ_JANJOU010000032.1"/>
</dbReference>
<evidence type="ECO:0000256" key="2">
    <source>
        <dbReference type="ARBA" id="ARBA00022679"/>
    </source>
</evidence>
<dbReference type="SMART" id="SM00448">
    <property type="entry name" value="REC"/>
    <property type="match status" value="1"/>
</dbReference>
<feature type="coiled-coil region" evidence="5">
    <location>
        <begin position="121"/>
        <end position="155"/>
    </location>
</feature>
<sequence>MTTPHILIVDDQDTNRRVYSRLATNVEGARVESVAHPEEALLWLESHEPDLIITDFRMPGLDGAAFTRRVRAMPGCADLPIVVVTVFQDRTFRHAALEAGATDFLLSPVDHVEFRTRVRNLLLMRRQQQQLRRHAQMLEQELAESESSRERLVRDSREALAQVIDTVPAFITATDREGRCVFANAQVARELGTSPSEMVGRGLSALLGSAGRRSDNADRLVLERGISLPAFEEERSDAQGRRRVMLTTKAPLRDAAGQVTSVLTSSLDITDRKFAEERLREIEVRQTFLLYFNDELRPLRQAAQIQAEACRLLGEHLRVARVGLAEMHKQEVRVTVDWNDGRLPSLVGTWENETFASAFGAEIDDAALGAEPETASRSKTLRMADTDSTSAGMRSYLNVPFLKVGQPVALLFIHDTEPQTWTAEQIDLIEEACERLWGAVERAQAAAALHDSQQQLAMALNAARMGTFDWDPVADRVTLTPQSGTLLGLVPACFPATSGELLAILHPEDLARHRLALLEAGRKEGHYRSEYRVIRPQDQRVMWIEERGEATIDPATGRMRVKGVHWDISELRSAEKQQTLSMHETRAGARST</sequence>
<reference evidence="9 10" key="1">
    <citation type="submission" date="2022-06" db="EMBL/GenBank/DDBJ databases">
        <title>Roseomonas CN29.</title>
        <authorList>
            <person name="Cheng Y."/>
            <person name="He X."/>
        </authorList>
    </citation>
    <scope>NUCLEOTIDE SEQUENCE [LARGE SCALE GENOMIC DNA]</scope>
    <source>
        <strain evidence="9 10">CN29</strain>
    </source>
</reference>
<dbReference type="InterPro" id="IPR013655">
    <property type="entry name" value="PAS_fold_3"/>
</dbReference>
<dbReference type="Pfam" id="PF00072">
    <property type="entry name" value="Response_reg"/>
    <property type="match status" value="1"/>
</dbReference>
<dbReference type="EMBL" id="JANJOU010000032">
    <property type="protein sequence ID" value="MCR0985323.1"/>
    <property type="molecule type" value="Genomic_DNA"/>
</dbReference>
<keyword evidence="2" id="KW-0808">Transferase</keyword>
<dbReference type="Gene3D" id="3.30.450.40">
    <property type="match status" value="1"/>
</dbReference>
<dbReference type="SMART" id="SM00091">
    <property type="entry name" value="PAS"/>
    <property type="match status" value="2"/>
</dbReference>
<keyword evidence="10" id="KW-1185">Reference proteome</keyword>
<comment type="caution">
    <text evidence="9">The sequence shown here is derived from an EMBL/GenBank/DDBJ whole genome shotgun (WGS) entry which is preliminary data.</text>
</comment>
<dbReference type="InterPro" id="IPR050595">
    <property type="entry name" value="Bact_response_regulator"/>
</dbReference>
<dbReference type="PROSITE" id="PS50112">
    <property type="entry name" value="PAS"/>
    <property type="match status" value="1"/>
</dbReference>
<organism evidence="9 10">
    <name type="scientific">Roseomonas populi</name>
    <dbReference type="NCBI Taxonomy" id="3121582"/>
    <lineage>
        <taxon>Bacteria</taxon>
        <taxon>Pseudomonadati</taxon>
        <taxon>Pseudomonadota</taxon>
        <taxon>Alphaproteobacteria</taxon>
        <taxon>Acetobacterales</taxon>
        <taxon>Roseomonadaceae</taxon>
        <taxon>Roseomonas</taxon>
    </lineage>
</organism>
<evidence type="ECO:0000259" key="6">
    <source>
        <dbReference type="PROSITE" id="PS50110"/>
    </source>
</evidence>
<dbReference type="CDD" id="cd17551">
    <property type="entry name" value="REC_RpfG-like"/>
    <property type="match status" value="1"/>
</dbReference>
<dbReference type="PANTHER" id="PTHR44591">
    <property type="entry name" value="STRESS RESPONSE REGULATOR PROTEIN 1"/>
    <property type="match status" value="1"/>
</dbReference>
<dbReference type="InterPro" id="IPR003018">
    <property type="entry name" value="GAF"/>
</dbReference>
<feature type="domain" description="Response regulatory" evidence="6">
    <location>
        <begin position="5"/>
        <end position="122"/>
    </location>
</feature>
<dbReference type="InterPro" id="IPR029016">
    <property type="entry name" value="GAF-like_dom_sf"/>
</dbReference>
<evidence type="ECO:0000313" key="9">
    <source>
        <dbReference type="EMBL" id="MCR0985323.1"/>
    </source>
</evidence>
<evidence type="ECO:0000259" key="8">
    <source>
        <dbReference type="PROSITE" id="PS50113"/>
    </source>
</evidence>
<dbReference type="InterPro" id="IPR000700">
    <property type="entry name" value="PAS-assoc_C"/>
</dbReference>
<keyword evidence="3" id="KW-0418">Kinase</keyword>
<dbReference type="SUPFAM" id="SSF52172">
    <property type="entry name" value="CheY-like"/>
    <property type="match status" value="1"/>
</dbReference>